<gene>
    <name evidence="1" type="ORF">TeGR_g13775</name>
</gene>
<organism evidence="1 2">
    <name type="scientific">Tetraparma gracilis</name>
    <dbReference type="NCBI Taxonomy" id="2962635"/>
    <lineage>
        <taxon>Eukaryota</taxon>
        <taxon>Sar</taxon>
        <taxon>Stramenopiles</taxon>
        <taxon>Ochrophyta</taxon>
        <taxon>Bolidophyceae</taxon>
        <taxon>Parmales</taxon>
        <taxon>Triparmaceae</taxon>
        <taxon>Tetraparma</taxon>
    </lineage>
</organism>
<dbReference type="Pfam" id="PF13424">
    <property type="entry name" value="TPR_12"/>
    <property type="match status" value="1"/>
</dbReference>
<evidence type="ECO:0000313" key="2">
    <source>
        <dbReference type="Proteomes" id="UP001165060"/>
    </source>
</evidence>
<dbReference type="EMBL" id="BRYB01003788">
    <property type="protein sequence ID" value="GMI20621.1"/>
    <property type="molecule type" value="Genomic_DNA"/>
</dbReference>
<evidence type="ECO:0000313" key="1">
    <source>
        <dbReference type="EMBL" id="GMI20621.1"/>
    </source>
</evidence>
<dbReference type="Proteomes" id="UP001165060">
    <property type="component" value="Unassembled WGS sequence"/>
</dbReference>
<proteinExistence type="predicted"/>
<keyword evidence="2" id="KW-1185">Reference proteome</keyword>
<feature type="non-terminal residue" evidence="1">
    <location>
        <position position="173"/>
    </location>
</feature>
<reference evidence="1 2" key="1">
    <citation type="journal article" date="2023" name="Commun. Biol.">
        <title>Genome analysis of Parmales, the sister group of diatoms, reveals the evolutionary specialization of diatoms from phago-mixotrophs to photoautotrophs.</title>
        <authorList>
            <person name="Ban H."/>
            <person name="Sato S."/>
            <person name="Yoshikawa S."/>
            <person name="Yamada K."/>
            <person name="Nakamura Y."/>
            <person name="Ichinomiya M."/>
            <person name="Sato N."/>
            <person name="Blanc-Mathieu R."/>
            <person name="Endo H."/>
            <person name="Kuwata A."/>
            <person name="Ogata H."/>
        </authorList>
    </citation>
    <scope>NUCLEOTIDE SEQUENCE [LARGE SCALE GENOMIC DNA]</scope>
</reference>
<dbReference type="SUPFAM" id="SSF48452">
    <property type="entry name" value="TPR-like"/>
    <property type="match status" value="1"/>
</dbReference>
<accession>A0ABQ6M6N8</accession>
<sequence length="173" mass="19262">MAAVFFASKHADEPLPAYIERVLGSTEYDLLTTLDELVSSRMMSDDDLKLHTTTNLLRLSEHNNSPPEVLLSHAHDMAHAHESLQQADVAISLYEKVLQARERLRGDKESDTITTVHSLAGVYSSKGDLTTALGLYQEAIPKLQCAMEEERVEHRSTLEALKLKHATLLDAQV</sequence>
<dbReference type="InterPro" id="IPR011990">
    <property type="entry name" value="TPR-like_helical_dom_sf"/>
</dbReference>
<name>A0ABQ6M6N8_9STRA</name>
<comment type="caution">
    <text evidence="1">The sequence shown here is derived from an EMBL/GenBank/DDBJ whole genome shotgun (WGS) entry which is preliminary data.</text>
</comment>
<dbReference type="Gene3D" id="1.25.40.10">
    <property type="entry name" value="Tetratricopeptide repeat domain"/>
    <property type="match status" value="1"/>
</dbReference>
<protein>
    <submittedName>
        <fullName evidence="1">Uncharacterized protein</fullName>
    </submittedName>
</protein>